<evidence type="ECO:0000313" key="1">
    <source>
        <dbReference type="EMBL" id="MBW32187.1"/>
    </source>
</evidence>
<accession>A0A2M3ZUE1</accession>
<organism evidence="1">
    <name type="scientific">Anopheles braziliensis</name>
    <dbReference type="NCBI Taxonomy" id="58242"/>
    <lineage>
        <taxon>Eukaryota</taxon>
        <taxon>Metazoa</taxon>
        <taxon>Ecdysozoa</taxon>
        <taxon>Arthropoda</taxon>
        <taxon>Hexapoda</taxon>
        <taxon>Insecta</taxon>
        <taxon>Pterygota</taxon>
        <taxon>Neoptera</taxon>
        <taxon>Endopterygota</taxon>
        <taxon>Diptera</taxon>
        <taxon>Nematocera</taxon>
        <taxon>Culicoidea</taxon>
        <taxon>Culicidae</taxon>
        <taxon>Anophelinae</taxon>
        <taxon>Anopheles</taxon>
    </lineage>
</organism>
<proteinExistence type="predicted"/>
<name>A0A2M3ZUE1_9DIPT</name>
<dbReference type="AlphaFoldDB" id="A0A2M3ZUE1"/>
<dbReference type="EMBL" id="GGFM01011436">
    <property type="protein sequence ID" value="MBW32187.1"/>
    <property type="molecule type" value="Transcribed_RNA"/>
</dbReference>
<protein>
    <submittedName>
        <fullName evidence="1">Putative secreted peptide</fullName>
    </submittedName>
</protein>
<reference evidence="1" key="1">
    <citation type="submission" date="2018-01" db="EMBL/GenBank/DDBJ databases">
        <title>An insight into the sialome of Amazonian anophelines.</title>
        <authorList>
            <person name="Ribeiro J.M."/>
            <person name="Scarpassa V."/>
            <person name="Calvo E."/>
        </authorList>
    </citation>
    <scope>NUCLEOTIDE SEQUENCE</scope>
    <source>
        <tissue evidence="1">Salivary glands</tissue>
    </source>
</reference>
<sequence>MLWFVGDAAGLLLPAQLALFIVVAPVGPLFASTAAVASTEVGCFVSAPNRMLLQFISAAKGSWPSRPRFSGGLRLRLGGL</sequence>